<keyword evidence="3 7" id="KW-0560">Oxidoreductase</keyword>
<evidence type="ECO:0000256" key="4">
    <source>
        <dbReference type="ARBA" id="ARBA00023157"/>
    </source>
</evidence>
<gene>
    <name evidence="7" type="primary">trxB_44</name>
    <name evidence="7" type="ORF">SDC9_124467</name>
</gene>
<dbReference type="EC" id="1.8.1.9" evidence="7"/>
<evidence type="ECO:0000256" key="5">
    <source>
        <dbReference type="ARBA" id="ARBA00023284"/>
    </source>
</evidence>
<comment type="caution">
    <text evidence="7">The sequence shown here is derived from an EMBL/GenBank/DDBJ whole genome shotgun (WGS) entry which is preliminary data.</text>
</comment>
<name>A0A645CKJ5_9ZZZZ</name>
<dbReference type="EMBL" id="VSSQ01027955">
    <property type="protein sequence ID" value="MPM77464.1"/>
    <property type="molecule type" value="Genomic_DNA"/>
</dbReference>
<sequence>MGSGYRKLGIPGEELYSGKGISWCATCDGFFYRGKDVAVVGGGDSAAEEATFLTRFADSVTVIHRRDQLRASKIMADRLLADPKIIPAWNSQIVGLAGSPNLEEITLRDTVTGQLRTIAVSGLFEAIGHDPRSALVAGQVDLDQAGYVKVDGDSTRTSVAGVFACGDLVDHTYRQAITAAGTGCRAALDAERYLDLLDDIALAEASSVGY</sequence>
<keyword evidence="5" id="KW-0676">Redox-active center</keyword>
<dbReference type="InterPro" id="IPR023753">
    <property type="entry name" value="FAD/NAD-binding_dom"/>
</dbReference>
<dbReference type="PROSITE" id="PS00573">
    <property type="entry name" value="PYRIDINE_REDOX_2"/>
    <property type="match status" value="1"/>
</dbReference>
<dbReference type="InterPro" id="IPR008255">
    <property type="entry name" value="Pyr_nucl-diS_OxRdtase_2_AS"/>
</dbReference>
<evidence type="ECO:0000256" key="3">
    <source>
        <dbReference type="ARBA" id="ARBA00023002"/>
    </source>
</evidence>
<dbReference type="Gene3D" id="3.50.50.60">
    <property type="entry name" value="FAD/NAD(P)-binding domain"/>
    <property type="match status" value="1"/>
</dbReference>
<evidence type="ECO:0000313" key="7">
    <source>
        <dbReference type="EMBL" id="MPM77464.1"/>
    </source>
</evidence>
<organism evidence="7">
    <name type="scientific">bioreactor metagenome</name>
    <dbReference type="NCBI Taxonomy" id="1076179"/>
    <lineage>
        <taxon>unclassified sequences</taxon>
        <taxon>metagenomes</taxon>
        <taxon>ecological metagenomes</taxon>
    </lineage>
</organism>
<accession>A0A645CKJ5</accession>
<keyword evidence="1" id="KW-0285">Flavoprotein</keyword>
<evidence type="ECO:0000256" key="2">
    <source>
        <dbReference type="ARBA" id="ARBA00022827"/>
    </source>
</evidence>
<dbReference type="PANTHER" id="PTHR48105">
    <property type="entry name" value="THIOREDOXIN REDUCTASE 1-RELATED-RELATED"/>
    <property type="match status" value="1"/>
</dbReference>
<keyword evidence="2" id="KW-0274">FAD</keyword>
<dbReference type="AlphaFoldDB" id="A0A645CKJ5"/>
<keyword evidence="4" id="KW-1015">Disulfide bond</keyword>
<dbReference type="SUPFAM" id="SSF51905">
    <property type="entry name" value="FAD/NAD(P)-binding domain"/>
    <property type="match status" value="1"/>
</dbReference>
<dbReference type="PRINTS" id="PR00469">
    <property type="entry name" value="PNDRDTASEII"/>
</dbReference>
<feature type="domain" description="FAD/NAD(P)-binding" evidence="6">
    <location>
        <begin position="2"/>
        <end position="183"/>
    </location>
</feature>
<protein>
    <submittedName>
        <fullName evidence="7">Thioredoxin reductase</fullName>
        <ecNumber evidence="7">1.8.1.9</ecNumber>
    </submittedName>
</protein>
<reference evidence="7" key="1">
    <citation type="submission" date="2019-08" db="EMBL/GenBank/DDBJ databases">
        <authorList>
            <person name="Kucharzyk K."/>
            <person name="Murdoch R.W."/>
            <person name="Higgins S."/>
            <person name="Loffler F."/>
        </authorList>
    </citation>
    <scope>NUCLEOTIDE SEQUENCE</scope>
</reference>
<evidence type="ECO:0000259" key="6">
    <source>
        <dbReference type="Pfam" id="PF07992"/>
    </source>
</evidence>
<dbReference type="InterPro" id="IPR036188">
    <property type="entry name" value="FAD/NAD-bd_sf"/>
</dbReference>
<dbReference type="GO" id="GO:0004791">
    <property type="term" value="F:thioredoxin-disulfide reductase (NADPH) activity"/>
    <property type="evidence" value="ECO:0007669"/>
    <property type="project" value="UniProtKB-EC"/>
</dbReference>
<dbReference type="PRINTS" id="PR00368">
    <property type="entry name" value="FADPNR"/>
</dbReference>
<dbReference type="InterPro" id="IPR050097">
    <property type="entry name" value="Ferredoxin-NADP_redctase_2"/>
</dbReference>
<proteinExistence type="predicted"/>
<dbReference type="Pfam" id="PF07992">
    <property type="entry name" value="Pyr_redox_2"/>
    <property type="match status" value="1"/>
</dbReference>
<evidence type="ECO:0000256" key="1">
    <source>
        <dbReference type="ARBA" id="ARBA00022630"/>
    </source>
</evidence>